<dbReference type="WBParaSite" id="nRc.2.0.1.t20495-RA">
    <property type="protein sequence ID" value="nRc.2.0.1.t20495-RA"/>
    <property type="gene ID" value="nRc.2.0.1.g20495"/>
</dbReference>
<evidence type="ECO:0000313" key="1">
    <source>
        <dbReference type="Proteomes" id="UP000887565"/>
    </source>
</evidence>
<name>A0A915J269_ROMCU</name>
<dbReference type="AlphaFoldDB" id="A0A915J269"/>
<sequence length="54" mass="6280">MNAKLVQLVTALLNNNNPRTNWFFVPKDGKELKFTCENVKMAKRTLKLPLMMND</sequence>
<protein>
    <submittedName>
        <fullName evidence="2">Uncharacterized protein</fullName>
    </submittedName>
</protein>
<keyword evidence="1" id="KW-1185">Reference proteome</keyword>
<organism evidence="1 2">
    <name type="scientific">Romanomermis culicivorax</name>
    <name type="common">Nematode worm</name>
    <dbReference type="NCBI Taxonomy" id="13658"/>
    <lineage>
        <taxon>Eukaryota</taxon>
        <taxon>Metazoa</taxon>
        <taxon>Ecdysozoa</taxon>
        <taxon>Nematoda</taxon>
        <taxon>Enoplea</taxon>
        <taxon>Dorylaimia</taxon>
        <taxon>Mermithida</taxon>
        <taxon>Mermithoidea</taxon>
        <taxon>Mermithidae</taxon>
        <taxon>Romanomermis</taxon>
    </lineage>
</organism>
<evidence type="ECO:0000313" key="2">
    <source>
        <dbReference type="WBParaSite" id="nRc.2.0.1.t20495-RA"/>
    </source>
</evidence>
<dbReference type="Proteomes" id="UP000887565">
    <property type="component" value="Unplaced"/>
</dbReference>
<reference evidence="2" key="1">
    <citation type="submission" date="2022-11" db="UniProtKB">
        <authorList>
            <consortium name="WormBaseParasite"/>
        </authorList>
    </citation>
    <scope>IDENTIFICATION</scope>
</reference>
<accession>A0A915J269</accession>
<proteinExistence type="predicted"/>